<sequence length="74" mass="8560">MKYSVCWVVLVAFSVALPTMARIEKSSFDYMIALRANRNCFFSPIGCVFLSNGSNGIETSRPRRHRHRHITKRQ</sequence>
<dbReference type="OrthoDB" id="5832334at2759"/>
<keyword evidence="4" id="KW-1185">Reference proteome</keyword>
<protein>
    <submittedName>
        <fullName evidence="3">Uncharacterized protein</fullName>
    </submittedName>
</protein>
<proteinExistence type="predicted"/>
<comment type="caution">
    <text evidence="3">The sequence shown here is derived from an EMBL/GenBank/DDBJ whole genome shotgun (WGS) entry which is preliminary data.</text>
</comment>
<feature type="signal peptide" evidence="2">
    <location>
        <begin position="1"/>
        <end position="21"/>
    </location>
</feature>
<feature type="chain" id="PRO_5001489460" evidence="2">
    <location>
        <begin position="22"/>
        <end position="74"/>
    </location>
</feature>
<keyword evidence="2" id="KW-0732">Signal</keyword>
<evidence type="ECO:0000313" key="3">
    <source>
        <dbReference type="EMBL" id="EYC20482.1"/>
    </source>
</evidence>
<feature type="region of interest" description="Disordered" evidence="1">
    <location>
        <begin position="53"/>
        <end position="74"/>
    </location>
</feature>
<reference evidence="4" key="1">
    <citation type="journal article" date="2015" name="Nat. Genet.">
        <title>The genome and transcriptome of the zoonotic hookworm Ancylostoma ceylanicum identify infection-specific gene families.</title>
        <authorList>
            <person name="Schwarz E.M."/>
            <person name="Hu Y."/>
            <person name="Antoshechkin I."/>
            <person name="Miller M.M."/>
            <person name="Sternberg P.W."/>
            <person name="Aroian R.V."/>
        </authorList>
    </citation>
    <scope>NUCLEOTIDE SEQUENCE</scope>
    <source>
        <strain evidence="4">HY135</strain>
    </source>
</reference>
<evidence type="ECO:0000256" key="1">
    <source>
        <dbReference type="SAM" id="MobiDB-lite"/>
    </source>
</evidence>
<evidence type="ECO:0000313" key="4">
    <source>
        <dbReference type="Proteomes" id="UP000024635"/>
    </source>
</evidence>
<evidence type="ECO:0000256" key="2">
    <source>
        <dbReference type="SAM" id="SignalP"/>
    </source>
</evidence>
<gene>
    <name evidence="3" type="primary">Acey_s0022.g651</name>
    <name evidence="3" type="ORF">Y032_0022g651</name>
</gene>
<accession>A0A016V0D7</accession>
<name>A0A016V0D7_9BILA</name>
<dbReference type="Proteomes" id="UP000024635">
    <property type="component" value="Unassembled WGS sequence"/>
</dbReference>
<dbReference type="AlphaFoldDB" id="A0A016V0D7"/>
<feature type="compositionally biased region" description="Basic residues" evidence="1">
    <location>
        <begin position="62"/>
        <end position="74"/>
    </location>
</feature>
<organism evidence="3 4">
    <name type="scientific">Ancylostoma ceylanicum</name>
    <dbReference type="NCBI Taxonomy" id="53326"/>
    <lineage>
        <taxon>Eukaryota</taxon>
        <taxon>Metazoa</taxon>
        <taxon>Ecdysozoa</taxon>
        <taxon>Nematoda</taxon>
        <taxon>Chromadorea</taxon>
        <taxon>Rhabditida</taxon>
        <taxon>Rhabditina</taxon>
        <taxon>Rhabditomorpha</taxon>
        <taxon>Strongyloidea</taxon>
        <taxon>Ancylostomatidae</taxon>
        <taxon>Ancylostomatinae</taxon>
        <taxon>Ancylostoma</taxon>
    </lineage>
</organism>
<dbReference type="EMBL" id="JARK01001358">
    <property type="protein sequence ID" value="EYC20482.1"/>
    <property type="molecule type" value="Genomic_DNA"/>
</dbReference>